<feature type="non-terminal residue" evidence="1">
    <location>
        <position position="1"/>
    </location>
</feature>
<sequence length="113" mass="12650">KGDSNATTQHLNDIRESIEDCKGDSNTTQQLNDILENMEEINLHRKEADNDTMTSMKMLSNEVESCPAGFFKMSTQCFKVFNDSTRSWSAAKTKCEQEGLILAQPDEAIAVDL</sequence>
<name>A0AAV2Q0F8_MEGNR</name>
<evidence type="ECO:0000313" key="1">
    <source>
        <dbReference type="EMBL" id="CAL4067575.1"/>
    </source>
</evidence>
<dbReference type="SUPFAM" id="SSF56436">
    <property type="entry name" value="C-type lectin-like"/>
    <property type="match status" value="1"/>
</dbReference>
<feature type="non-terminal residue" evidence="1">
    <location>
        <position position="113"/>
    </location>
</feature>
<comment type="caution">
    <text evidence="1">The sequence shown here is derived from an EMBL/GenBank/DDBJ whole genome shotgun (WGS) entry which is preliminary data.</text>
</comment>
<evidence type="ECO:0008006" key="3">
    <source>
        <dbReference type="Google" id="ProtNLM"/>
    </source>
</evidence>
<dbReference type="Gene3D" id="3.10.100.10">
    <property type="entry name" value="Mannose-Binding Protein A, subunit A"/>
    <property type="match status" value="1"/>
</dbReference>
<keyword evidence="2" id="KW-1185">Reference proteome</keyword>
<protein>
    <recommendedName>
        <fullName evidence="3">C-type lectin domain-containing protein</fullName>
    </recommendedName>
</protein>
<dbReference type="InterPro" id="IPR016187">
    <property type="entry name" value="CTDL_fold"/>
</dbReference>
<dbReference type="EMBL" id="CAXKWB010002758">
    <property type="protein sequence ID" value="CAL4067575.1"/>
    <property type="molecule type" value="Genomic_DNA"/>
</dbReference>
<reference evidence="1 2" key="1">
    <citation type="submission" date="2024-05" db="EMBL/GenBank/DDBJ databases">
        <authorList>
            <person name="Wallberg A."/>
        </authorList>
    </citation>
    <scope>NUCLEOTIDE SEQUENCE [LARGE SCALE GENOMIC DNA]</scope>
</reference>
<dbReference type="InterPro" id="IPR016186">
    <property type="entry name" value="C-type_lectin-like/link_sf"/>
</dbReference>
<organism evidence="1 2">
    <name type="scientific">Meganyctiphanes norvegica</name>
    <name type="common">Northern krill</name>
    <name type="synonym">Thysanopoda norvegica</name>
    <dbReference type="NCBI Taxonomy" id="48144"/>
    <lineage>
        <taxon>Eukaryota</taxon>
        <taxon>Metazoa</taxon>
        <taxon>Ecdysozoa</taxon>
        <taxon>Arthropoda</taxon>
        <taxon>Crustacea</taxon>
        <taxon>Multicrustacea</taxon>
        <taxon>Malacostraca</taxon>
        <taxon>Eumalacostraca</taxon>
        <taxon>Eucarida</taxon>
        <taxon>Euphausiacea</taxon>
        <taxon>Euphausiidae</taxon>
        <taxon>Meganyctiphanes</taxon>
    </lineage>
</organism>
<proteinExistence type="predicted"/>
<gene>
    <name evidence="1" type="ORF">MNOR_LOCUS6617</name>
</gene>
<dbReference type="Proteomes" id="UP001497623">
    <property type="component" value="Unassembled WGS sequence"/>
</dbReference>
<accession>A0AAV2Q0F8</accession>
<dbReference type="AlphaFoldDB" id="A0AAV2Q0F8"/>
<evidence type="ECO:0000313" key="2">
    <source>
        <dbReference type="Proteomes" id="UP001497623"/>
    </source>
</evidence>